<gene>
    <name evidence="2" type="ORF">DU61_02735</name>
</gene>
<organism evidence="2 3">
    <name type="scientific">Methanosarcina mazei</name>
    <name type="common">Methanosarcina frisia</name>
    <dbReference type="NCBI Taxonomy" id="2209"/>
    <lineage>
        <taxon>Archaea</taxon>
        <taxon>Methanobacteriati</taxon>
        <taxon>Methanobacteriota</taxon>
        <taxon>Stenosarchaea group</taxon>
        <taxon>Methanomicrobia</taxon>
        <taxon>Methanosarcinales</taxon>
        <taxon>Methanosarcinaceae</taxon>
        <taxon>Methanosarcina</taxon>
    </lineage>
</organism>
<feature type="transmembrane region" description="Helical" evidence="1">
    <location>
        <begin position="28"/>
        <end position="54"/>
    </location>
</feature>
<sequence length="72" mass="8624">LLLLLLLLLFSFIKLFLLFSPLGWFFFPYSFLAFFLLFFFPALLFSLSFIFYIYRLTLFISQFYCTSSALKA</sequence>
<feature type="non-terminal residue" evidence="2">
    <location>
        <position position="1"/>
    </location>
</feature>
<dbReference type="EMBL" id="JJPQ01000081">
    <property type="protein sequence ID" value="KKG81747.1"/>
    <property type="molecule type" value="Genomic_DNA"/>
</dbReference>
<evidence type="ECO:0000256" key="1">
    <source>
        <dbReference type="SAM" id="Phobius"/>
    </source>
</evidence>
<keyword evidence="1" id="KW-1133">Transmembrane helix</keyword>
<evidence type="ECO:0000313" key="2">
    <source>
        <dbReference type="EMBL" id="KKG81747.1"/>
    </source>
</evidence>
<protein>
    <submittedName>
        <fullName evidence="2">Uncharacterized protein</fullName>
    </submittedName>
</protein>
<dbReference type="AlphaFoldDB" id="A0A0F8HVN6"/>
<comment type="caution">
    <text evidence="2">The sequence shown here is derived from an EMBL/GenBank/DDBJ whole genome shotgun (WGS) entry which is preliminary data.</text>
</comment>
<keyword evidence="1" id="KW-0472">Membrane</keyword>
<name>A0A0F8HVN6_METMZ</name>
<reference evidence="2 3" key="1">
    <citation type="journal article" date="2015" name="ISME J.">
        <title>Genomic and phenotypic differentiation among Methanosarcina mazei populations from Columbia River sediment.</title>
        <authorList>
            <person name="Youngblut N.D."/>
            <person name="Wirth J.S."/>
            <person name="Henriksen J.R."/>
            <person name="Smith M."/>
            <person name="Simon H."/>
            <person name="Metcalf W.W."/>
            <person name="Whitaker R.J."/>
        </authorList>
    </citation>
    <scope>NUCLEOTIDE SEQUENCE [LARGE SCALE GENOMIC DNA]</scope>
    <source>
        <strain evidence="2 3">3.H.A.2.5</strain>
    </source>
</reference>
<dbReference type="Proteomes" id="UP000033889">
    <property type="component" value="Unassembled WGS sequence"/>
</dbReference>
<keyword evidence="1" id="KW-0812">Transmembrane</keyword>
<proteinExistence type="predicted"/>
<evidence type="ECO:0000313" key="3">
    <source>
        <dbReference type="Proteomes" id="UP000033889"/>
    </source>
</evidence>
<accession>A0A0F8HVN6</accession>